<dbReference type="Pfam" id="PF00266">
    <property type="entry name" value="Aminotran_5"/>
    <property type="match status" value="1"/>
</dbReference>
<proteinExistence type="predicted"/>
<dbReference type="InterPro" id="IPR015424">
    <property type="entry name" value="PyrdxlP-dep_Trfase"/>
</dbReference>
<accession>A0ABV2MZP7</accession>
<dbReference type="InterPro" id="IPR015421">
    <property type="entry name" value="PyrdxlP-dep_Trfase_major"/>
</dbReference>
<evidence type="ECO:0000256" key="1">
    <source>
        <dbReference type="ARBA" id="ARBA00022898"/>
    </source>
</evidence>
<evidence type="ECO:0000313" key="4">
    <source>
        <dbReference type="Proteomes" id="UP001549076"/>
    </source>
</evidence>
<dbReference type="NCBIfam" id="TIGR01976">
    <property type="entry name" value="am_tr_V_VC1184"/>
    <property type="match status" value="1"/>
</dbReference>
<feature type="domain" description="Aminotransferase class V" evidence="2">
    <location>
        <begin position="29"/>
        <end position="408"/>
    </location>
</feature>
<sequence length="430" mass="46692">MTVHTHPAFPIDQVRSRFPALSKLENPPIYFDNPAGTLVPQQVIDAVADAMATATHNLGGFFDGSKRAERLWLDGHQAMADMLGAASHREIVIAQSMTALTLHLSRSIGRLFKPGDEIILTQMDHEGNVSPWLLLARDLGLTVKWLPFNRKSWRIEPADLEPLLSERTKLLALNASSNMTGSVNDVATLAALAKKAGALIYVDAVQLVPHRLPDVEALGCDVLVCSSYKFFGPHLGVLWGREELLAMLEPYKVRCATEELPGRFEAGTPQTELLAGLAATASYLEWLGEATGHAGSRRRKIEGAYRSFAAYEDVLTSRLIEGLLALPGVTVQGITDPAALRHRVPTVSFTYAGISTHAIAEGLAKRGIWAWSGHNYALEPSRLLELDESEGVVRLGLAHYNTMDEVERTLAALSELVGGELVGRDAAVLA</sequence>
<dbReference type="Gene3D" id="3.40.640.10">
    <property type="entry name" value="Type I PLP-dependent aspartate aminotransferase-like (Major domain)"/>
    <property type="match status" value="1"/>
</dbReference>
<evidence type="ECO:0000259" key="2">
    <source>
        <dbReference type="Pfam" id="PF00266"/>
    </source>
</evidence>
<dbReference type="InterPro" id="IPR000192">
    <property type="entry name" value="Aminotrans_V_dom"/>
</dbReference>
<keyword evidence="1" id="KW-0663">Pyridoxal phosphate</keyword>
<organism evidence="3 4">
    <name type="scientific">Aquamicrobium terrae</name>
    <dbReference type="NCBI Taxonomy" id="1324945"/>
    <lineage>
        <taxon>Bacteria</taxon>
        <taxon>Pseudomonadati</taxon>
        <taxon>Pseudomonadota</taxon>
        <taxon>Alphaproteobacteria</taxon>
        <taxon>Hyphomicrobiales</taxon>
        <taxon>Phyllobacteriaceae</taxon>
        <taxon>Aquamicrobium</taxon>
    </lineage>
</organism>
<dbReference type="InterPro" id="IPR015422">
    <property type="entry name" value="PyrdxlP-dep_Trfase_small"/>
</dbReference>
<evidence type="ECO:0000313" key="3">
    <source>
        <dbReference type="EMBL" id="MET3792246.1"/>
    </source>
</evidence>
<dbReference type="SUPFAM" id="SSF53383">
    <property type="entry name" value="PLP-dependent transferases"/>
    <property type="match status" value="1"/>
</dbReference>
<name>A0ABV2MZP7_9HYPH</name>
<dbReference type="Proteomes" id="UP001549076">
    <property type="component" value="Unassembled WGS sequence"/>
</dbReference>
<comment type="caution">
    <text evidence="3">The sequence shown here is derived from an EMBL/GenBank/DDBJ whole genome shotgun (WGS) entry which is preliminary data.</text>
</comment>
<keyword evidence="4" id="KW-1185">Reference proteome</keyword>
<gene>
    <name evidence="3" type="ORF">ABID37_002461</name>
</gene>
<protein>
    <submittedName>
        <fullName evidence="3">Cysteine desulfurase family protein (TIGR01976 family)</fullName>
    </submittedName>
</protein>
<dbReference type="EMBL" id="JBEPML010000007">
    <property type="protein sequence ID" value="MET3792246.1"/>
    <property type="molecule type" value="Genomic_DNA"/>
</dbReference>
<dbReference type="PANTHER" id="PTHR43586">
    <property type="entry name" value="CYSTEINE DESULFURASE"/>
    <property type="match status" value="1"/>
</dbReference>
<reference evidence="3 4" key="1">
    <citation type="submission" date="2024-06" db="EMBL/GenBank/DDBJ databases">
        <title>Genomic Encyclopedia of Type Strains, Phase IV (KMG-IV): sequencing the most valuable type-strain genomes for metagenomic binning, comparative biology and taxonomic classification.</title>
        <authorList>
            <person name="Goeker M."/>
        </authorList>
    </citation>
    <scope>NUCLEOTIDE SEQUENCE [LARGE SCALE GENOMIC DNA]</scope>
    <source>
        <strain evidence="3 4">DSM 27865</strain>
    </source>
</reference>
<dbReference type="Gene3D" id="3.90.1150.10">
    <property type="entry name" value="Aspartate Aminotransferase, domain 1"/>
    <property type="match status" value="1"/>
</dbReference>
<dbReference type="PANTHER" id="PTHR43586:SF21">
    <property type="entry name" value="PYRIDOXAL PHOSPHATE (PLP)-DEPENDENT ASPARTATE AMINOTRANSFERASE SUPERFAMILY"/>
    <property type="match status" value="1"/>
</dbReference>
<dbReference type="RefSeq" id="WP_354195050.1">
    <property type="nucleotide sequence ID" value="NZ_JBEPML010000007.1"/>
</dbReference>
<dbReference type="InterPro" id="IPR011340">
    <property type="entry name" value="Cys_dSase-rel"/>
</dbReference>